<evidence type="ECO:0000313" key="3">
    <source>
        <dbReference type="Proteomes" id="UP000694621"/>
    </source>
</evidence>
<evidence type="ECO:0000313" key="2">
    <source>
        <dbReference type="Ensembl" id="ENSAMXP00005019704.1"/>
    </source>
</evidence>
<accession>A0A8B9I213</accession>
<protein>
    <submittedName>
        <fullName evidence="2">Uncharacterized protein</fullName>
    </submittedName>
</protein>
<dbReference type="AlphaFoldDB" id="A0A8B9I213"/>
<reference evidence="2" key="1">
    <citation type="submission" date="2025-08" db="UniProtKB">
        <authorList>
            <consortium name="Ensembl"/>
        </authorList>
    </citation>
    <scope>IDENTIFICATION</scope>
</reference>
<sequence>IFIAYATCLTKVSCLCFQRTAGSSSDGTADSDDSAEPEKTDSGSHSDPTVRSSARLTRASLRLSQSSQGKNKRIQKYFTDCF</sequence>
<dbReference type="Ensembl" id="ENSAMXT00005021786.1">
    <property type="protein sequence ID" value="ENSAMXP00005019704.1"/>
    <property type="gene ID" value="ENSAMXG00005010220.1"/>
</dbReference>
<evidence type="ECO:0000256" key="1">
    <source>
        <dbReference type="SAM" id="MobiDB-lite"/>
    </source>
</evidence>
<proteinExistence type="predicted"/>
<organism evidence="2 3">
    <name type="scientific">Astyanax mexicanus</name>
    <name type="common">Blind cave fish</name>
    <name type="synonym">Astyanax fasciatus mexicanus</name>
    <dbReference type="NCBI Taxonomy" id="7994"/>
    <lineage>
        <taxon>Eukaryota</taxon>
        <taxon>Metazoa</taxon>
        <taxon>Chordata</taxon>
        <taxon>Craniata</taxon>
        <taxon>Vertebrata</taxon>
        <taxon>Euteleostomi</taxon>
        <taxon>Actinopterygii</taxon>
        <taxon>Neopterygii</taxon>
        <taxon>Teleostei</taxon>
        <taxon>Ostariophysi</taxon>
        <taxon>Characiformes</taxon>
        <taxon>Characoidei</taxon>
        <taxon>Acestrorhamphidae</taxon>
        <taxon>Acestrorhamphinae</taxon>
        <taxon>Astyanax</taxon>
    </lineage>
</organism>
<dbReference type="Proteomes" id="UP000694621">
    <property type="component" value="Unplaced"/>
</dbReference>
<name>A0A8B9I213_ASTMX</name>
<feature type="region of interest" description="Disordered" evidence="1">
    <location>
        <begin position="21"/>
        <end position="71"/>
    </location>
</feature>
<feature type="compositionally biased region" description="Low complexity" evidence="1">
    <location>
        <begin position="51"/>
        <end position="68"/>
    </location>
</feature>